<evidence type="ECO:0000256" key="4">
    <source>
        <dbReference type="ARBA" id="ARBA00022691"/>
    </source>
</evidence>
<dbReference type="Pfam" id="PF07669">
    <property type="entry name" value="Eco57I"/>
    <property type="match status" value="1"/>
</dbReference>
<protein>
    <recommendedName>
        <fullName evidence="1">site-specific DNA-methyltransferase (adenine-specific)</fullName>
        <ecNumber evidence="1">2.1.1.72</ecNumber>
    </recommendedName>
</protein>
<reference evidence="7 8" key="1">
    <citation type="journal article" date="2019" name="mSystems">
        <title>Life at home and on the roam: Genomic adaptions reflect the dual lifestyle of an intracellular, facultative symbiont.</title>
        <authorList>
            <person name="Burgsdorf I."/>
        </authorList>
    </citation>
    <scope>NUCLEOTIDE SEQUENCE [LARGE SCALE GENOMIC DNA]</scope>
    <source>
        <strain evidence="7">277cV</strain>
    </source>
</reference>
<evidence type="ECO:0000313" key="8">
    <source>
        <dbReference type="Proteomes" id="UP000317990"/>
    </source>
</evidence>
<keyword evidence="2" id="KW-0489">Methyltransferase</keyword>
<evidence type="ECO:0000256" key="3">
    <source>
        <dbReference type="ARBA" id="ARBA00022679"/>
    </source>
</evidence>
<dbReference type="Gene3D" id="3.40.50.150">
    <property type="entry name" value="Vaccinia Virus protein VP39"/>
    <property type="match status" value="2"/>
</dbReference>
<keyword evidence="3" id="KW-0808">Transferase</keyword>
<accession>A0A524RPZ7</accession>
<organism evidence="7 8">
    <name type="scientific">Aphanocapsa feldmannii 277cV</name>
    <dbReference type="NCBI Taxonomy" id="2507553"/>
    <lineage>
        <taxon>Bacteria</taxon>
        <taxon>Bacillati</taxon>
        <taxon>Cyanobacteriota</taxon>
        <taxon>Cyanophyceae</taxon>
        <taxon>Oscillatoriophycideae</taxon>
        <taxon>Chroococcales</taxon>
        <taxon>Microcystaceae</taxon>
        <taxon>Aphanocapsa</taxon>
    </lineage>
</organism>
<dbReference type="EC" id="2.1.1.72" evidence="1"/>
<dbReference type="PANTHER" id="PTHR33841">
    <property type="entry name" value="DNA METHYLTRANSFERASE YEEA-RELATED"/>
    <property type="match status" value="1"/>
</dbReference>
<dbReference type="PRINTS" id="PR00507">
    <property type="entry name" value="N12N6MTFRASE"/>
</dbReference>
<evidence type="ECO:0000256" key="5">
    <source>
        <dbReference type="ARBA" id="ARBA00047942"/>
    </source>
</evidence>
<evidence type="ECO:0000256" key="2">
    <source>
        <dbReference type="ARBA" id="ARBA00022603"/>
    </source>
</evidence>
<evidence type="ECO:0000259" key="6">
    <source>
        <dbReference type="Pfam" id="PF07669"/>
    </source>
</evidence>
<name>A0A524RPZ7_9CHRO</name>
<dbReference type="EMBL" id="SRMO01000035">
    <property type="protein sequence ID" value="TGG94459.1"/>
    <property type="molecule type" value="Genomic_DNA"/>
</dbReference>
<evidence type="ECO:0000313" key="7">
    <source>
        <dbReference type="EMBL" id="TGG94459.1"/>
    </source>
</evidence>
<dbReference type="SUPFAM" id="SSF53335">
    <property type="entry name" value="S-adenosyl-L-methionine-dependent methyltransferases"/>
    <property type="match status" value="1"/>
</dbReference>
<comment type="caution">
    <text evidence="7">The sequence shown here is derived from an EMBL/GenBank/DDBJ whole genome shotgun (WGS) entry which is preliminary data.</text>
</comment>
<dbReference type="InterPro" id="IPR050953">
    <property type="entry name" value="N4_N6_ade-DNA_methylase"/>
</dbReference>
<proteinExistence type="predicted"/>
<dbReference type="PANTHER" id="PTHR33841:SF1">
    <property type="entry name" value="DNA METHYLTRANSFERASE A"/>
    <property type="match status" value="1"/>
</dbReference>
<feature type="domain" description="Type II methyltransferase M.TaqI-like" evidence="6">
    <location>
        <begin position="548"/>
        <end position="783"/>
    </location>
</feature>
<dbReference type="Proteomes" id="UP000317990">
    <property type="component" value="Unassembled WGS sequence"/>
</dbReference>
<dbReference type="InterPro" id="IPR011639">
    <property type="entry name" value="MethylTrfase_TaqI-like_dom"/>
</dbReference>
<evidence type="ECO:0000256" key="1">
    <source>
        <dbReference type="ARBA" id="ARBA00011900"/>
    </source>
</evidence>
<dbReference type="GO" id="GO:0032259">
    <property type="term" value="P:methylation"/>
    <property type="evidence" value="ECO:0007669"/>
    <property type="project" value="UniProtKB-KW"/>
</dbReference>
<dbReference type="GO" id="GO:0006304">
    <property type="term" value="P:DNA modification"/>
    <property type="evidence" value="ECO:0007669"/>
    <property type="project" value="InterPro"/>
</dbReference>
<keyword evidence="4" id="KW-0949">S-adenosyl-L-methionine</keyword>
<gene>
    <name evidence="7" type="ORF">ERJ67_02805</name>
</gene>
<comment type="catalytic activity">
    <reaction evidence="5">
        <text>a 2'-deoxyadenosine in DNA + S-adenosyl-L-methionine = an N(6)-methyl-2'-deoxyadenosine in DNA + S-adenosyl-L-homocysteine + H(+)</text>
        <dbReference type="Rhea" id="RHEA:15197"/>
        <dbReference type="Rhea" id="RHEA-COMP:12418"/>
        <dbReference type="Rhea" id="RHEA-COMP:12419"/>
        <dbReference type="ChEBI" id="CHEBI:15378"/>
        <dbReference type="ChEBI" id="CHEBI:57856"/>
        <dbReference type="ChEBI" id="CHEBI:59789"/>
        <dbReference type="ChEBI" id="CHEBI:90615"/>
        <dbReference type="ChEBI" id="CHEBI:90616"/>
        <dbReference type="EC" id="2.1.1.72"/>
    </reaction>
</comment>
<sequence length="1450" mass="162112">MSRATATVAFQAIALKGNLLPASLLGKVARFEAPQQKEADYGLGRGERLRERLDAAWVLTQELWQEYTGLKQRVGQAIAGSHFSLRLLQEVLGWRGLQPCNGWCHGDARYPISHRAFGATVPLILEGMVENRLDEGSTSFGQDGRRRSPHSCLQECLNADDAASWGLLCSGERLRLLHDNSSLVKPAYLAVDLELLIEADLFDEFAVLWLLLQASRLQHPQDGSCVLDGWKQEAEDSGERVLGELRGGVQQALQVLGCGFLNHPANGALHEALGSGSLSRQQFHEQLLRLVYRFLFLFTAEDRDLLFPRSMERRDPRRRIYREGYSIHRLRELAIRRSAMEGDYGDLWDLQRLVFSQLSHGDSPLGLPGLGGLFALDQCPHLQACELWNRAMLRAIRAISWFEVERSLTRVNYRDLNTEELGSVYEGLLDLHPQVTQKGGQWQLSYGGGAGSDRKTTGSYYTPDLLVQELIRSTLVPVIDDRLGKAVTEEQKERALLAIKVIDPACGSGHFLLAAARRLAVALAQVRARDDQPSEASRQDALRDVVSHCIYAVDKNPMAVELCKVALWIEALEPGKPLSFLDARIRCGDSLIGVFDYGMLRDGLPDDAFEPLSGDDKAVAKAYRAINRQQRETGAAPGLFKELSAPASINDGAADLLSMPEDTLQDIEAKSSAWSRLVSGPTWRMLKTACDMYVAAFLLPKTGEPPADPGLSGHLPRPTTETIWRSVRGGDVQAGLQATCIEAAEVNRAFHWPLEFPAVMAAGGFDAVIGNPPWERIKLQEQEFFATRDVEIATAPNKSERSKLIKKLKKAEQGTPQSRLSASFQSAKRASEAASIFVRKSGRFPLTGKGDVNTYALFAEHFSRLARVQTQSAKTAEIVARTIADTDGVHPPPGRAGVIVPTGIATDSSTSNFFGDLIARNRLSALYDFENRDRLFSDVHRSYKFSILTIGPSSKAHFAAFLLNTQALEEKDRQIELETGDFKLMNPNTLTAPLFRARADRDLTRKLYRAAPVLIRERPDHPDGDENPWGITFKTLFHMSEDSKHFRTAAQLSNQEFCREGQNWRHGDGRAYLPLYEAKMIHHFDHRFGSYAGLNHRPADGSLPETPDSVKANPNYEADPWYWVPEEETVLRLARVPSRLKQSFRKENAKGCLKVLAEWVFGMLEPGDLEPTNLTRTVLHAEARLCDVLGQRVLHRDIVGAKITSWLGKVAACARKMQRETPLSEDDLAFIKDAPSDPLELTGALIKRKQPRWLMGWRDICRSTDERTVVASVFPRVGTGDTLLLKYQQQSSLAAAALNACFCSITLDYICRQKIGGTHLKYNVFKQNPVLAPEQFSPADLAFVLPRVLELTYTSHSMRPWAEDLGHCGPPFSFAPDRRPQLRAELDAFFARKYSLSRDELRYILDPTDTHGERYPSETFRGLKRNEIERYGEFRTRRLVLTAFDRLTGA</sequence>
<dbReference type="GO" id="GO:0009007">
    <property type="term" value="F:site-specific DNA-methyltransferase (adenine-specific) activity"/>
    <property type="evidence" value="ECO:0007669"/>
    <property type="project" value="UniProtKB-EC"/>
</dbReference>
<dbReference type="InterPro" id="IPR029063">
    <property type="entry name" value="SAM-dependent_MTases_sf"/>
</dbReference>